<dbReference type="PIRSF" id="PIRSF029477">
    <property type="entry name" value="UCP029477"/>
    <property type="match status" value="1"/>
</dbReference>
<dbReference type="NCBIfam" id="TIGR02284">
    <property type="entry name" value="PA2169 family four-helix-bundle protein"/>
    <property type="match status" value="1"/>
</dbReference>
<keyword evidence="3" id="KW-1185">Reference proteome</keyword>
<dbReference type="Pfam" id="PF09537">
    <property type="entry name" value="DUF2383"/>
    <property type="match status" value="1"/>
</dbReference>
<evidence type="ECO:0000313" key="2">
    <source>
        <dbReference type="EMBL" id="MDG4946815.1"/>
    </source>
</evidence>
<reference evidence="2" key="1">
    <citation type="submission" date="2022-07" db="EMBL/GenBank/DDBJ databases">
        <title>Description and genome-wide analysis of Profundicola chukchiensis gen. nov., sp. nov., marine bacteria isolated from bottom sediments of the Chukchi Sea.</title>
        <authorList>
            <person name="Romanenko L."/>
            <person name="Otstavnykh N."/>
            <person name="Kurilenko V."/>
            <person name="Eremeev V."/>
            <person name="Velansky P."/>
            <person name="Mikhailov V."/>
            <person name="Isaeva M."/>
        </authorList>
    </citation>
    <scope>NUCLEOTIDE SEQUENCE</scope>
    <source>
        <strain evidence="2">KMM 9713</strain>
    </source>
</reference>
<dbReference type="InterPro" id="IPR012347">
    <property type="entry name" value="Ferritin-like"/>
</dbReference>
<proteinExistence type="predicted"/>
<comment type="caution">
    <text evidence="2">The sequence shown here is derived from an EMBL/GenBank/DDBJ whole genome shotgun (WGS) entry which is preliminary data.</text>
</comment>
<dbReference type="InterPro" id="IPR011971">
    <property type="entry name" value="CHP02284"/>
</dbReference>
<name>A0A9X4RWA4_9FLAO</name>
<accession>A0A9X4RWA4</accession>
<dbReference type="InterPro" id="IPR009078">
    <property type="entry name" value="Ferritin-like_SF"/>
</dbReference>
<feature type="domain" description="DUF2383" evidence="1">
    <location>
        <begin position="7"/>
        <end position="114"/>
    </location>
</feature>
<dbReference type="EMBL" id="JANCMU010000007">
    <property type="protein sequence ID" value="MDG4946815.1"/>
    <property type="molecule type" value="Genomic_DNA"/>
</dbReference>
<sequence>MNNQEKMINHLNDLLTKNYDAEAGYKLAADNVDNTDLRSFLEARAQSRYDFGHALKEEITKLGGTPDKGTSMKGDLHRAWMNLKDAFSSGDSATYSECVRGEEAFVEEYEECLNDRENLPPTVVDLVESQLTEAKKALLEVKALEGFKN</sequence>
<dbReference type="AlphaFoldDB" id="A0A9X4RWA4"/>
<protein>
    <submittedName>
        <fullName evidence="2">PA2169 family four-helix-bundle protein</fullName>
    </submittedName>
</protein>
<dbReference type="SUPFAM" id="SSF47240">
    <property type="entry name" value="Ferritin-like"/>
    <property type="match status" value="1"/>
</dbReference>
<evidence type="ECO:0000259" key="1">
    <source>
        <dbReference type="Pfam" id="PF09537"/>
    </source>
</evidence>
<gene>
    <name evidence="2" type="ORF">NMK71_10340</name>
</gene>
<dbReference type="InterPro" id="IPR019052">
    <property type="entry name" value="DUF2383"/>
</dbReference>
<dbReference type="Gene3D" id="1.20.1260.10">
    <property type="match status" value="1"/>
</dbReference>
<dbReference type="InterPro" id="IPR016920">
    <property type="entry name" value="UCP029477"/>
</dbReference>
<evidence type="ECO:0000313" key="3">
    <source>
        <dbReference type="Proteomes" id="UP001152599"/>
    </source>
</evidence>
<dbReference type="RefSeq" id="WP_304417753.1">
    <property type="nucleotide sequence ID" value="NZ_JANAIE010000008.1"/>
</dbReference>
<organism evidence="2 3">
    <name type="scientific">Profundicola chukchiensis</name>
    <dbReference type="NCBI Taxonomy" id="2961959"/>
    <lineage>
        <taxon>Bacteria</taxon>
        <taxon>Pseudomonadati</taxon>
        <taxon>Bacteroidota</taxon>
        <taxon>Flavobacteriia</taxon>
        <taxon>Flavobacteriales</taxon>
        <taxon>Weeksellaceae</taxon>
        <taxon>Profundicola</taxon>
    </lineage>
</organism>
<dbReference type="Proteomes" id="UP001152599">
    <property type="component" value="Unassembled WGS sequence"/>
</dbReference>